<dbReference type="RefSeq" id="XP_025363150.1">
    <property type="nucleotide sequence ID" value="XM_025503535.1"/>
</dbReference>
<proteinExistence type="predicted"/>
<dbReference type="Proteomes" id="UP000245884">
    <property type="component" value="Unassembled WGS sequence"/>
</dbReference>
<keyword evidence="3" id="KW-1185">Reference proteome</keyword>
<reference evidence="2 3" key="1">
    <citation type="journal article" date="2018" name="Mol. Biol. Evol.">
        <title>Broad Genomic Sampling Reveals a Smut Pathogenic Ancestry of the Fungal Clade Ustilaginomycotina.</title>
        <authorList>
            <person name="Kijpornyongpan T."/>
            <person name="Mondo S.J."/>
            <person name="Barry K."/>
            <person name="Sandor L."/>
            <person name="Lee J."/>
            <person name="Lipzen A."/>
            <person name="Pangilinan J."/>
            <person name="LaButti K."/>
            <person name="Hainaut M."/>
            <person name="Henrissat B."/>
            <person name="Grigoriev I.V."/>
            <person name="Spatafora J.W."/>
            <person name="Aime M.C."/>
        </authorList>
    </citation>
    <scope>NUCLEOTIDE SEQUENCE [LARGE SCALE GENOMIC DNA]</scope>
    <source>
        <strain evidence="2 3">MCA 5214</strain>
    </source>
</reference>
<evidence type="ECO:0000313" key="3">
    <source>
        <dbReference type="Proteomes" id="UP000245884"/>
    </source>
</evidence>
<feature type="signal peptide" evidence="1">
    <location>
        <begin position="1"/>
        <end position="21"/>
    </location>
</feature>
<protein>
    <submittedName>
        <fullName evidence="2">Uncharacterized protein</fullName>
    </submittedName>
</protein>
<organism evidence="2 3">
    <name type="scientific">Jaminaea rosea</name>
    <dbReference type="NCBI Taxonomy" id="1569628"/>
    <lineage>
        <taxon>Eukaryota</taxon>
        <taxon>Fungi</taxon>
        <taxon>Dikarya</taxon>
        <taxon>Basidiomycota</taxon>
        <taxon>Ustilaginomycotina</taxon>
        <taxon>Exobasidiomycetes</taxon>
        <taxon>Microstromatales</taxon>
        <taxon>Microstromatales incertae sedis</taxon>
        <taxon>Jaminaea</taxon>
    </lineage>
</organism>
<evidence type="ECO:0000313" key="2">
    <source>
        <dbReference type="EMBL" id="PWN28538.1"/>
    </source>
</evidence>
<feature type="chain" id="PRO_5016395585" evidence="1">
    <location>
        <begin position="22"/>
        <end position="173"/>
    </location>
</feature>
<dbReference type="EMBL" id="KZ819665">
    <property type="protein sequence ID" value="PWN28538.1"/>
    <property type="molecule type" value="Genomic_DNA"/>
</dbReference>
<gene>
    <name evidence="2" type="ORF">BDZ90DRAFT_151206</name>
</gene>
<evidence type="ECO:0000256" key="1">
    <source>
        <dbReference type="SAM" id="SignalP"/>
    </source>
</evidence>
<sequence length="173" mass="18847">MRFSYLTTAVLALLLAPRARAHYVQLINDCPNLIISGDIADIRGRGRSDRLRLGRTHTDGDTDIRLETGFGTVTVKLSTEITNITTLLDPSALLEARMILRGADSLAITIRAALRTVPKSVSFCGQIGLDKTLEAPSELKCSWSNRIGCINSMAILNGLGYRANAFARLKVEC</sequence>
<name>A0A316UUT1_9BASI</name>
<dbReference type="AlphaFoldDB" id="A0A316UUT1"/>
<dbReference type="GeneID" id="37025358"/>
<accession>A0A316UUT1</accession>
<keyword evidence="1" id="KW-0732">Signal</keyword>